<reference evidence="3 4" key="1">
    <citation type="submission" date="2016-10" db="EMBL/GenBank/DDBJ databases">
        <authorList>
            <person name="de Groot N.N."/>
        </authorList>
    </citation>
    <scope>NUCLEOTIDE SEQUENCE [LARGE SCALE GENOMIC DNA]</scope>
    <source>
        <strain evidence="4">E92,LMG 26720,CCM 7988</strain>
    </source>
</reference>
<sequence>MKKVLFFYALLLISNLSFAQDMYLEYKISGMVDGLNKVYFSSLGMRTESEMNLPKIGKMMNVTIMSKGKPNSIITFNDKSKTYTVVEVTPKKESTVKYEIKVLGNEKVGPYNCVHTSVVVDKRGNMEMWTTKDIPGYQEITKLAKMNDSYGSESMYQQLKANNADGMVVKYLVKAGKGMKMELVKAEKRNNAASLFEPPAGYTKGASFDPDKIQNMSPEEKKKLMEKMMKQYGGKQ</sequence>
<evidence type="ECO:0000313" key="3">
    <source>
        <dbReference type="EMBL" id="SFQ34647.1"/>
    </source>
</evidence>
<keyword evidence="4" id="KW-1185">Reference proteome</keyword>
<keyword evidence="1" id="KW-0732">Signal</keyword>
<gene>
    <name evidence="3" type="ORF">SAMN04515674_115135</name>
</gene>
<feature type="domain" description="DUF4412" evidence="2">
    <location>
        <begin position="34"/>
        <end position="202"/>
    </location>
</feature>
<dbReference type="OrthoDB" id="937935at2"/>
<name>A0A1I5XSC8_9BACT</name>
<dbReference type="AlphaFoldDB" id="A0A1I5XSC8"/>
<protein>
    <recommendedName>
        <fullName evidence="2">DUF4412 domain-containing protein</fullName>
    </recommendedName>
</protein>
<evidence type="ECO:0000256" key="1">
    <source>
        <dbReference type="SAM" id="SignalP"/>
    </source>
</evidence>
<evidence type="ECO:0000313" key="4">
    <source>
        <dbReference type="Proteomes" id="UP000199306"/>
    </source>
</evidence>
<proteinExistence type="predicted"/>
<organism evidence="3 4">
    <name type="scientific">Pseudarcicella hirudinis</name>
    <dbReference type="NCBI Taxonomy" id="1079859"/>
    <lineage>
        <taxon>Bacteria</taxon>
        <taxon>Pseudomonadati</taxon>
        <taxon>Bacteroidota</taxon>
        <taxon>Cytophagia</taxon>
        <taxon>Cytophagales</taxon>
        <taxon>Flectobacillaceae</taxon>
        <taxon>Pseudarcicella</taxon>
    </lineage>
</organism>
<dbReference type="EMBL" id="FOXH01000015">
    <property type="protein sequence ID" value="SFQ34647.1"/>
    <property type="molecule type" value="Genomic_DNA"/>
</dbReference>
<evidence type="ECO:0000259" key="2">
    <source>
        <dbReference type="Pfam" id="PF14371"/>
    </source>
</evidence>
<feature type="signal peptide" evidence="1">
    <location>
        <begin position="1"/>
        <end position="19"/>
    </location>
</feature>
<dbReference type="InterPro" id="IPR025524">
    <property type="entry name" value="DUF4412"/>
</dbReference>
<dbReference type="Pfam" id="PF14371">
    <property type="entry name" value="DUF4412"/>
    <property type="match status" value="1"/>
</dbReference>
<feature type="chain" id="PRO_5011733971" description="DUF4412 domain-containing protein" evidence="1">
    <location>
        <begin position="20"/>
        <end position="236"/>
    </location>
</feature>
<dbReference type="RefSeq" id="WP_092019105.1">
    <property type="nucleotide sequence ID" value="NZ_FOXH01000015.1"/>
</dbReference>
<accession>A0A1I5XSC8</accession>
<dbReference type="Proteomes" id="UP000199306">
    <property type="component" value="Unassembled WGS sequence"/>
</dbReference>